<keyword evidence="6 7" id="KW-0472">Membrane</keyword>
<dbReference type="Gene3D" id="1.20.58.1610">
    <property type="entry name" value="NADH:ubiquinone/plastoquinone oxidoreductase, chain 3"/>
    <property type="match status" value="1"/>
</dbReference>
<dbReference type="PANTHER" id="PTHR11058:SF9">
    <property type="entry name" value="NADH-UBIQUINONE OXIDOREDUCTASE CHAIN 3"/>
    <property type="match status" value="1"/>
</dbReference>
<dbReference type="EMBL" id="JAHEAC010000021">
    <property type="protein sequence ID" value="MBX8643814.1"/>
    <property type="molecule type" value="Genomic_DNA"/>
</dbReference>
<dbReference type="GO" id="GO:0008137">
    <property type="term" value="F:NADH dehydrogenase (ubiquinone) activity"/>
    <property type="evidence" value="ECO:0007669"/>
    <property type="project" value="InterPro"/>
</dbReference>
<evidence type="ECO:0000313" key="9">
    <source>
        <dbReference type="EMBL" id="MBX8643814.1"/>
    </source>
</evidence>
<comment type="subcellular location">
    <subcellularLocation>
        <location evidence="1">Membrane</location>
    </subcellularLocation>
</comment>
<proteinExistence type="inferred from homology"/>
<keyword evidence="4 7" id="KW-0812">Transmembrane</keyword>
<evidence type="ECO:0000313" key="10">
    <source>
        <dbReference type="Proteomes" id="UP000716004"/>
    </source>
</evidence>
<evidence type="ECO:0000313" key="8">
    <source>
        <dbReference type="EMBL" id="MBX8631139.1"/>
    </source>
</evidence>
<dbReference type="Pfam" id="PF00507">
    <property type="entry name" value="Oxidored_q4"/>
    <property type="match status" value="1"/>
</dbReference>
<feature type="transmembrane region" description="Helical" evidence="7">
    <location>
        <begin position="6"/>
        <end position="30"/>
    </location>
</feature>
<feature type="transmembrane region" description="Helical" evidence="7">
    <location>
        <begin position="61"/>
        <end position="84"/>
    </location>
</feature>
<organism evidence="8 10">
    <name type="scientific">Candidatus Sysuiplasma superficiale</name>
    <dbReference type="NCBI Taxonomy" id="2823368"/>
    <lineage>
        <taxon>Archaea</taxon>
        <taxon>Methanobacteriati</taxon>
        <taxon>Thermoplasmatota</taxon>
        <taxon>Thermoplasmata</taxon>
        <taxon>Candidatus Sysuiplasmatales</taxon>
        <taxon>Candidatus Sysuiplasmataceae</taxon>
        <taxon>Candidatus Sysuiplasma</taxon>
    </lineage>
</organism>
<dbReference type="PANTHER" id="PTHR11058">
    <property type="entry name" value="NADH-UBIQUINONE OXIDOREDUCTASE CHAIN 3"/>
    <property type="match status" value="1"/>
</dbReference>
<dbReference type="Proteomes" id="UP000750197">
    <property type="component" value="Unassembled WGS sequence"/>
</dbReference>
<dbReference type="Proteomes" id="UP000716004">
    <property type="component" value="Unassembled WGS sequence"/>
</dbReference>
<evidence type="ECO:0000256" key="4">
    <source>
        <dbReference type="ARBA" id="ARBA00022692"/>
    </source>
</evidence>
<evidence type="ECO:0000256" key="6">
    <source>
        <dbReference type="ARBA" id="ARBA00023136"/>
    </source>
</evidence>
<accession>A0A8J8CAH9</accession>
<reference evidence="8" key="1">
    <citation type="submission" date="2021-04" db="EMBL/GenBank/DDBJ databases">
        <title>Genomic insights into ecological role and evolution of a novel Thermoplasmata order Candidatus Sysuiplasmatales.</title>
        <authorList>
            <person name="Yuan Y."/>
        </authorList>
    </citation>
    <scope>NUCLEOTIDE SEQUENCE</scope>
    <source>
        <strain evidence="9">TUT19-bin139</strain>
        <strain evidence="8">YP2-bin.285</strain>
    </source>
</reference>
<evidence type="ECO:0000256" key="5">
    <source>
        <dbReference type="ARBA" id="ARBA00022989"/>
    </source>
</evidence>
<feature type="transmembrane region" description="Helical" evidence="7">
    <location>
        <begin position="90"/>
        <end position="111"/>
    </location>
</feature>
<comment type="similarity">
    <text evidence="2">Belongs to the complex I subunit 3 family.</text>
</comment>
<sequence length="119" mass="13523">MNYGPYAPVLIFAVVSVLFAGVGMLLSSLLRPSKMEPLKETTYECGEVPIGDTRIQFHFQYYMFALIFVIADVLTVFLALWAYSFSTMSLYAKFLMLVFVGLLTIGILYALKKEEILWI</sequence>
<keyword evidence="3" id="KW-0813">Transport</keyword>
<evidence type="ECO:0000256" key="7">
    <source>
        <dbReference type="SAM" id="Phobius"/>
    </source>
</evidence>
<name>A0A8J8CAH9_9ARCH</name>
<dbReference type="AlphaFoldDB" id="A0A8J8CAH9"/>
<gene>
    <name evidence="8" type="ORF">J9259_01255</name>
    <name evidence="9" type="ORF">KIY12_03710</name>
</gene>
<evidence type="ECO:0000256" key="1">
    <source>
        <dbReference type="ARBA" id="ARBA00004370"/>
    </source>
</evidence>
<keyword evidence="5 7" id="KW-1133">Transmembrane helix</keyword>
<dbReference type="GO" id="GO:0030964">
    <property type="term" value="C:NADH dehydrogenase complex"/>
    <property type="evidence" value="ECO:0007669"/>
    <property type="project" value="TreeGrafter"/>
</dbReference>
<dbReference type="InterPro" id="IPR038430">
    <property type="entry name" value="NDAH_ubi_oxred_su3_sf"/>
</dbReference>
<dbReference type="InterPro" id="IPR000440">
    <property type="entry name" value="NADH_UbQ/plastoQ_OxRdtase_su3"/>
</dbReference>
<evidence type="ECO:0000256" key="3">
    <source>
        <dbReference type="ARBA" id="ARBA00022448"/>
    </source>
</evidence>
<dbReference type="EMBL" id="JAGVSJ010000002">
    <property type="protein sequence ID" value="MBX8631139.1"/>
    <property type="molecule type" value="Genomic_DNA"/>
</dbReference>
<comment type="caution">
    <text evidence="8">The sequence shown here is derived from an EMBL/GenBank/DDBJ whole genome shotgun (WGS) entry which is preliminary data.</text>
</comment>
<evidence type="ECO:0000256" key="2">
    <source>
        <dbReference type="ARBA" id="ARBA00008472"/>
    </source>
</evidence>
<protein>
    <submittedName>
        <fullName evidence="8">NADH-quinone oxidoreductase subunit A</fullName>
    </submittedName>
</protein>